<dbReference type="PATRIC" id="fig|762836.4.peg.5099"/>
<gene>
    <name evidence="1" type="ORF">DUPY_49590</name>
</gene>
<dbReference type="Proteomes" id="UP000175989">
    <property type="component" value="Unassembled WGS sequence"/>
</dbReference>
<name>A0A1E7W7L6_9BURK</name>
<protein>
    <recommendedName>
        <fullName evidence="3">Competence protein A</fullName>
    </recommendedName>
</protein>
<sequence length="528" mass="57789">MLNRHVLYLSNDTLTAWRWERGRLLGGASFTNDSAGMDDLLDHLDHQRQVPVLLLTDLIEEDFQRVHLPHVSGRAGVKLTQRRLLQQYRETPFRHHEVQGREPDGRRDDIVLLSALTNPAIVLPWVEALEQERIPLAGLYSTTLLSEHLVNKLGLLDEHLLLVTQQSAGWRQSYFQRGQLKFSRLTPAIDRDGDAVNVGAEAAKTQQFLTSVRLLARGSVLETVIIAPAGQLPALEMQCADGPETAFRFLPLAQVTDRLGVSAAVGDAAGALADTMLLALLATTQPASHYTLGPLRRYFQLWRARRNLYLAAGAVAGIAACAVGLNLWQAWDARADSERLAQEARQFDRRYNEVMAAMPARVTSTANMRAAVNVERMLVVQGPSPWQMVSMVSAALEQSPQIRLLQLGWKVDLPGQPPAGAPVLANGSAGGTGTAAATSMSSLLAGIPARPPQSLSIEAEILSPEDDYRNAVNTMNQFARQLAANPRLLVQVDKPPLDTRPTVRLDGKAGTTAAPTRARFTLNLVWKP</sequence>
<keyword evidence="2" id="KW-1185">Reference proteome</keyword>
<organism evidence="1 2">
    <name type="scientific">Duganella phyllosphaerae</name>
    <dbReference type="NCBI Taxonomy" id="762836"/>
    <lineage>
        <taxon>Bacteria</taxon>
        <taxon>Pseudomonadati</taxon>
        <taxon>Pseudomonadota</taxon>
        <taxon>Betaproteobacteria</taxon>
        <taxon>Burkholderiales</taxon>
        <taxon>Oxalobacteraceae</taxon>
        <taxon>Telluria group</taxon>
        <taxon>Duganella</taxon>
    </lineage>
</organism>
<evidence type="ECO:0008006" key="3">
    <source>
        <dbReference type="Google" id="ProtNLM"/>
    </source>
</evidence>
<reference evidence="2" key="1">
    <citation type="journal article" date="2016" name="Front. Microbiol.">
        <title>Molecular Keys to the Janthinobacterium and Duganella spp. Interaction with the Plant Pathogen Fusarium graminearum.</title>
        <authorList>
            <person name="Haack F.S."/>
            <person name="Poehlein A."/>
            <person name="Kroger C."/>
            <person name="Voigt C.A."/>
            <person name="Piepenbring M."/>
            <person name="Bode H.B."/>
            <person name="Daniel R."/>
            <person name="Schafer W."/>
            <person name="Streit W.R."/>
        </authorList>
    </citation>
    <scope>NUCLEOTIDE SEQUENCE [LARGE SCALE GENOMIC DNA]</scope>
    <source>
        <strain evidence="2">T54</strain>
    </source>
</reference>
<comment type="caution">
    <text evidence="1">The sequence shown here is derived from an EMBL/GenBank/DDBJ whole genome shotgun (WGS) entry which is preliminary data.</text>
</comment>
<evidence type="ECO:0000313" key="2">
    <source>
        <dbReference type="Proteomes" id="UP000175989"/>
    </source>
</evidence>
<proteinExistence type="predicted"/>
<evidence type="ECO:0000313" key="1">
    <source>
        <dbReference type="EMBL" id="OEZ92240.1"/>
    </source>
</evidence>
<accession>A0A1E7W7L6</accession>
<dbReference type="AlphaFoldDB" id="A0A1E7W7L6"/>
<dbReference type="EMBL" id="LROM01000148">
    <property type="protein sequence ID" value="OEZ92240.1"/>
    <property type="molecule type" value="Genomic_DNA"/>
</dbReference>
<dbReference type="OrthoDB" id="8526168at2"/>
<dbReference type="RefSeq" id="WP_070251837.1">
    <property type="nucleotide sequence ID" value="NZ_LROM01000148.1"/>
</dbReference>